<feature type="compositionally biased region" description="Polar residues" evidence="9">
    <location>
        <begin position="200"/>
        <end position="212"/>
    </location>
</feature>
<dbReference type="SUPFAM" id="SSF48371">
    <property type="entry name" value="ARM repeat"/>
    <property type="match status" value="1"/>
</dbReference>
<comment type="similarity">
    <text evidence="6">Belongs to the PUF3 family.</text>
</comment>
<evidence type="ECO:0000313" key="11">
    <source>
        <dbReference type="EMBL" id="KAF2878343.1"/>
    </source>
</evidence>
<evidence type="ECO:0000256" key="9">
    <source>
        <dbReference type="SAM" id="MobiDB-lite"/>
    </source>
</evidence>
<feature type="repeat" description="Pumilio" evidence="8">
    <location>
        <begin position="696"/>
        <end position="731"/>
    </location>
</feature>
<keyword evidence="12" id="KW-1185">Reference proteome</keyword>
<feature type="repeat" description="Pumilio" evidence="8">
    <location>
        <begin position="774"/>
        <end position="810"/>
    </location>
</feature>
<dbReference type="SMART" id="SM00025">
    <property type="entry name" value="Pumilio"/>
    <property type="match status" value="8"/>
</dbReference>
<dbReference type="EMBL" id="JAADJZ010000001">
    <property type="protein sequence ID" value="KAF2878343.1"/>
    <property type="molecule type" value="Genomic_DNA"/>
</dbReference>
<proteinExistence type="inferred from homology"/>
<feature type="repeat" description="Pumilio" evidence="8">
    <location>
        <begin position="624"/>
        <end position="659"/>
    </location>
</feature>
<keyword evidence="4" id="KW-0694">RNA-binding</keyword>
<evidence type="ECO:0000256" key="5">
    <source>
        <dbReference type="ARBA" id="ARBA00024893"/>
    </source>
</evidence>
<dbReference type="OrthoDB" id="668540at2759"/>
<dbReference type="GO" id="GO:0000288">
    <property type="term" value="P:nuclear-transcribed mRNA catabolic process, deadenylation-dependent decay"/>
    <property type="evidence" value="ECO:0007669"/>
    <property type="project" value="TreeGrafter"/>
</dbReference>
<feature type="compositionally biased region" description="Polar residues" evidence="9">
    <location>
        <begin position="843"/>
        <end position="886"/>
    </location>
</feature>
<dbReference type="AlphaFoldDB" id="A0A7C8MLD0"/>
<dbReference type="Proteomes" id="UP000481861">
    <property type="component" value="Unassembled WGS sequence"/>
</dbReference>
<evidence type="ECO:0000256" key="8">
    <source>
        <dbReference type="PROSITE-ProRule" id="PRU00317"/>
    </source>
</evidence>
<dbReference type="InterPro" id="IPR033133">
    <property type="entry name" value="PUM-HD"/>
</dbReference>
<dbReference type="PANTHER" id="PTHR12537:SF12">
    <property type="entry name" value="MATERNAL PROTEIN PUMILIO"/>
    <property type="match status" value="1"/>
</dbReference>
<evidence type="ECO:0000256" key="3">
    <source>
        <dbReference type="ARBA" id="ARBA00022737"/>
    </source>
</evidence>
<comment type="subcellular location">
    <subcellularLocation>
        <location evidence="1">Cytoplasm</location>
    </subcellularLocation>
</comment>
<dbReference type="Gene3D" id="1.25.10.10">
    <property type="entry name" value="Leucine-rich Repeat Variant"/>
    <property type="match status" value="1"/>
</dbReference>
<keyword evidence="2" id="KW-0963">Cytoplasm</keyword>
<dbReference type="GO" id="GO:0005737">
    <property type="term" value="C:cytoplasm"/>
    <property type="evidence" value="ECO:0007669"/>
    <property type="project" value="UniProtKB-SubCell"/>
</dbReference>
<dbReference type="InterPro" id="IPR011989">
    <property type="entry name" value="ARM-like"/>
</dbReference>
<keyword evidence="3" id="KW-0677">Repeat</keyword>
<reference evidence="11 12" key="1">
    <citation type="submission" date="2020-01" db="EMBL/GenBank/DDBJ databases">
        <authorList>
            <consortium name="DOE Joint Genome Institute"/>
            <person name="Haridas S."/>
            <person name="Albert R."/>
            <person name="Binder M."/>
            <person name="Bloem J."/>
            <person name="Labutti K."/>
            <person name="Salamov A."/>
            <person name="Andreopoulos B."/>
            <person name="Baker S.E."/>
            <person name="Barry K."/>
            <person name="Bills G."/>
            <person name="Bluhm B.H."/>
            <person name="Cannon C."/>
            <person name="Castanera R."/>
            <person name="Culley D.E."/>
            <person name="Daum C."/>
            <person name="Ezra D."/>
            <person name="Gonzalez J.B."/>
            <person name="Henrissat B."/>
            <person name="Kuo A."/>
            <person name="Liang C."/>
            <person name="Lipzen A."/>
            <person name="Lutzoni F."/>
            <person name="Magnuson J."/>
            <person name="Mondo S."/>
            <person name="Nolan M."/>
            <person name="Ohm R."/>
            <person name="Pangilinan J."/>
            <person name="Park H.-J.H."/>
            <person name="Ramirez L."/>
            <person name="Alfaro M."/>
            <person name="Sun H."/>
            <person name="Tritt A."/>
            <person name="Yoshinaga Y."/>
            <person name="Zwiers L.-H.L."/>
            <person name="Turgeon B.G."/>
            <person name="Goodwin S.B."/>
            <person name="Spatafora J.W."/>
            <person name="Crous P.W."/>
            <person name="Grigoriev I.V."/>
        </authorList>
    </citation>
    <scope>NUCLEOTIDE SEQUENCE [LARGE SCALE GENOMIC DNA]</scope>
    <source>
        <strain evidence="11 12">CBS 611.86</strain>
    </source>
</reference>
<dbReference type="PROSITE" id="PS50303">
    <property type="entry name" value="PUM_HD"/>
    <property type="match status" value="1"/>
</dbReference>
<dbReference type="PROSITE" id="PS50302">
    <property type="entry name" value="PUM"/>
    <property type="match status" value="8"/>
</dbReference>
<dbReference type="InterPro" id="IPR033712">
    <property type="entry name" value="Pumilio_RNA-bd"/>
</dbReference>
<feature type="repeat" description="Pumilio" evidence="8">
    <location>
        <begin position="588"/>
        <end position="623"/>
    </location>
</feature>
<feature type="domain" description="PUM-HD" evidence="10">
    <location>
        <begin position="494"/>
        <end position="836"/>
    </location>
</feature>
<feature type="compositionally biased region" description="Polar residues" evidence="9">
    <location>
        <begin position="99"/>
        <end position="113"/>
    </location>
</feature>
<name>A0A7C8MLD0_9PLEO</name>
<feature type="repeat" description="Pumilio" evidence="8">
    <location>
        <begin position="732"/>
        <end position="767"/>
    </location>
</feature>
<feature type="region of interest" description="Disordered" evidence="9">
    <location>
        <begin position="246"/>
        <end position="265"/>
    </location>
</feature>
<dbReference type="InterPro" id="IPR016024">
    <property type="entry name" value="ARM-type_fold"/>
</dbReference>
<dbReference type="CDD" id="cd07920">
    <property type="entry name" value="Pumilio"/>
    <property type="match status" value="1"/>
</dbReference>
<evidence type="ECO:0000256" key="2">
    <source>
        <dbReference type="ARBA" id="ARBA00022490"/>
    </source>
</evidence>
<evidence type="ECO:0000256" key="7">
    <source>
        <dbReference type="ARBA" id="ARBA00081811"/>
    </source>
</evidence>
<feature type="region of interest" description="Disordered" evidence="9">
    <location>
        <begin position="839"/>
        <end position="917"/>
    </location>
</feature>
<dbReference type="PANTHER" id="PTHR12537">
    <property type="entry name" value="RNA BINDING PROTEIN PUMILIO-RELATED"/>
    <property type="match status" value="1"/>
</dbReference>
<feature type="region of interest" description="Disordered" evidence="9">
    <location>
        <begin position="275"/>
        <end position="306"/>
    </location>
</feature>
<sequence>MITPGPANSALWGTTKYIWNDQNTLSNGFGSAARDTSRPRENGNHMVSPSDPIEGKTGSGSLVASSEFDGWNGTPSPWGDNVPHARRSDVSPARKRSIAQAQTSRQYPDNSSSNCFSVIRPLPLVQPPVGKPSKPLLDPTTTIFKSTQQIEPLTTNNFSNFRFAQADVSQQRSEASPGSWADAASVHSPGDDRRSVEYFGQSSAAPSRSGSLPPSRHGGESLQYTQPAEPFPRYPQFGYRQHASFSHANGRTPQDRSGSIQSDSHATYQRHSLYQYPDQDPGMMSHRQSLSTNGLPPGYNSAAGNDLSSYANGQILTRPEDAAYGNPGTYTPDSYVGSNVSDLNAQFGAFQLASQSVPNGTFARASPHYSHAHTPPVHVHDHLYPSRTDQTLSNGSSIAHLHNKLHGYQQQQQGRPNIIPPNQPQPQQFQQLIASNQMRNQYGYQYPVPNGVNLNQLSNVGLSVIPQAAVPSMVAVMTPPKAPRSLSRQHESSIMSDLLFEFKQASKTSKRYELNDIYGHVVEFSGDQHGSRFIQQKLESANSDQKQHVFEELQTNALQLMTDVFGNYVIQKFFEHGDQIQKRFLANKMKGHVWDLAKQMYGCRVVQKALEHVLTDQQAELVKELNKDVPTLVRDQNGNHVIQKAIERVPLEHIGVILETFKGQVGALSVHSYGCRVIQRVLEFCAEPARRFVLQELHAEGPKLISDVYGNYVMQHVIEFGLPEDRARVLAHVKEQLLAFSKQKFASNVVEKCLVCGSREQQREIMLPIIEKNERGENHLLTLIKDPYGNYVIQKMMDTITRPDYEELLATLEPDMPKAKKNISGKQILQVEKKMHRFDRVDSITSPTTQDASTGSATDNPPTPPLTSEAQSPQSISVPSASTSTVDEPVHTSPSADKDFSTPSAVINIENERIVDI</sequence>
<organism evidence="11 12">
    <name type="scientific">Massariosphaeria phaeospora</name>
    <dbReference type="NCBI Taxonomy" id="100035"/>
    <lineage>
        <taxon>Eukaryota</taxon>
        <taxon>Fungi</taxon>
        <taxon>Dikarya</taxon>
        <taxon>Ascomycota</taxon>
        <taxon>Pezizomycotina</taxon>
        <taxon>Dothideomycetes</taxon>
        <taxon>Pleosporomycetidae</taxon>
        <taxon>Pleosporales</taxon>
        <taxon>Pleosporales incertae sedis</taxon>
        <taxon>Massariosphaeria</taxon>
    </lineage>
</organism>
<accession>A0A7C8MLD0</accession>
<feature type="region of interest" description="Disordered" evidence="9">
    <location>
        <begin position="168"/>
        <end position="236"/>
    </location>
</feature>
<dbReference type="Pfam" id="PF00806">
    <property type="entry name" value="PUF"/>
    <property type="match status" value="8"/>
</dbReference>
<feature type="region of interest" description="Disordered" evidence="9">
    <location>
        <begin position="406"/>
        <end position="425"/>
    </location>
</feature>
<gene>
    <name evidence="11" type="ORF">BDV95DRAFT_19476</name>
</gene>
<dbReference type="FunFam" id="1.25.10.10:FF:000004">
    <property type="entry name" value="Pumilio homolog 1 isoform 2"/>
    <property type="match status" value="1"/>
</dbReference>
<comment type="caution">
    <text evidence="11">The sequence shown here is derived from an EMBL/GenBank/DDBJ whole genome shotgun (WGS) entry which is preliminary data.</text>
</comment>
<evidence type="ECO:0000256" key="4">
    <source>
        <dbReference type="ARBA" id="ARBA00022884"/>
    </source>
</evidence>
<dbReference type="InterPro" id="IPR001313">
    <property type="entry name" value="Pumilio_RNA-bd_rpt"/>
</dbReference>
<evidence type="ECO:0000256" key="1">
    <source>
        <dbReference type="ARBA" id="ARBA00004496"/>
    </source>
</evidence>
<dbReference type="GO" id="GO:0003730">
    <property type="term" value="F:mRNA 3'-UTR binding"/>
    <property type="evidence" value="ECO:0007669"/>
    <property type="project" value="TreeGrafter"/>
</dbReference>
<feature type="repeat" description="Pumilio" evidence="8">
    <location>
        <begin position="516"/>
        <end position="551"/>
    </location>
</feature>
<evidence type="ECO:0000256" key="6">
    <source>
        <dbReference type="ARBA" id="ARBA00060736"/>
    </source>
</evidence>
<protein>
    <recommendedName>
        <fullName evidence="7">Pumilio homology domain family member 3</fullName>
    </recommendedName>
</protein>
<comment type="function">
    <text evidence="5">RNA-binding nucleolar protein required for pre-rRNA processing. Involved in production of 18S rRNA and assembly of small ribosomal subunit.</text>
</comment>
<evidence type="ECO:0000313" key="12">
    <source>
        <dbReference type="Proteomes" id="UP000481861"/>
    </source>
</evidence>
<feature type="repeat" description="Pumilio" evidence="8">
    <location>
        <begin position="660"/>
        <end position="695"/>
    </location>
</feature>
<evidence type="ECO:0000259" key="10">
    <source>
        <dbReference type="PROSITE" id="PS50303"/>
    </source>
</evidence>
<feature type="region of interest" description="Disordered" evidence="9">
    <location>
        <begin position="29"/>
        <end position="113"/>
    </location>
</feature>
<feature type="repeat" description="Pumilio" evidence="8">
    <location>
        <begin position="552"/>
        <end position="587"/>
    </location>
</feature>